<evidence type="ECO:0000313" key="1">
    <source>
        <dbReference type="EMBL" id="TDT17746.1"/>
    </source>
</evidence>
<sequence>MDVRIGVTQAPREITVEVADDERDDLKAKVEAALSGATDVLWVTDKRGRDVGVPAAKIAYVEVGSADGDRRIGFGG</sequence>
<accession>A0A4R7I4V2</accession>
<keyword evidence="2" id="KW-1185">Reference proteome</keyword>
<dbReference type="Pfam" id="PF11305">
    <property type="entry name" value="DUF3107"/>
    <property type="match status" value="1"/>
</dbReference>
<comment type="caution">
    <text evidence="1">The sequence shown here is derived from an EMBL/GenBank/DDBJ whole genome shotgun (WGS) entry which is preliminary data.</text>
</comment>
<dbReference type="EMBL" id="SOAU01000001">
    <property type="protein sequence ID" value="TDT17746.1"/>
    <property type="molecule type" value="Genomic_DNA"/>
</dbReference>
<reference evidence="1 2" key="1">
    <citation type="submission" date="2019-03" db="EMBL/GenBank/DDBJ databases">
        <title>Sequencing the genomes of 1000 actinobacteria strains.</title>
        <authorList>
            <person name="Klenk H.-P."/>
        </authorList>
    </citation>
    <scope>NUCLEOTIDE SEQUENCE [LARGE SCALE GENOMIC DNA]</scope>
    <source>
        <strain evidence="1 2">DSM 18936</strain>
    </source>
</reference>
<protein>
    <submittedName>
        <fullName evidence="1">Uncharacterized protein DUF3107</fullName>
    </submittedName>
</protein>
<gene>
    <name evidence="1" type="ORF">BDK89_3358</name>
</gene>
<dbReference type="AlphaFoldDB" id="A0A4R7I4V2"/>
<dbReference type="Proteomes" id="UP000294558">
    <property type="component" value="Unassembled WGS sequence"/>
</dbReference>
<dbReference type="RefSeq" id="WP_208294104.1">
    <property type="nucleotide sequence ID" value="NZ_JAVJPS010000039.1"/>
</dbReference>
<proteinExistence type="predicted"/>
<organism evidence="1 2">
    <name type="scientific">Ilumatobacter fluminis</name>
    <dbReference type="NCBI Taxonomy" id="467091"/>
    <lineage>
        <taxon>Bacteria</taxon>
        <taxon>Bacillati</taxon>
        <taxon>Actinomycetota</taxon>
        <taxon>Acidimicrobiia</taxon>
        <taxon>Acidimicrobiales</taxon>
        <taxon>Ilumatobacteraceae</taxon>
        <taxon>Ilumatobacter</taxon>
    </lineage>
</organism>
<evidence type="ECO:0000313" key="2">
    <source>
        <dbReference type="Proteomes" id="UP000294558"/>
    </source>
</evidence>
<dbReference type="InterPro" id="IPR021456">
    <property type="entry name" value="DUF3107"/>
</dbReference>
<name>A0A4R7I4V2_9ACTN</name>